<sequence length="143" mass="15167">MELERLHLAAVQRAEDRLSAARDNLESASLAQVKSESVTKQTYMVIDQPEIPQVAEISTKTMAVNFAIFVVVGIFLSVVAIAGGALLDRSLRFPIDVRHGLSLPVLAMVPTAKPILVAATADIGVASTSTAVVTEDATLQPQT</sequence>
<feature type="transmembrane region" description="Helical" evidence="1">
    <location>
        <begin position="66"/>
        <end position="87"/>
    </location>
</feature>
<keyword evidence="3" id="KW-1185">Reference proteome</keyword>
<evidence type="ECO:0000313" key="3">
    <source>
        <dbReference type="Proteomes" id="UP000054010"/>
    </source>
</evidence>
<organism evidence="2 3">
    <name type="scientific">Oscillochloris trichoides DG-6</name>
    <dbReference type="NCBI Taxonomy" id="765420"/>
    <lineage>
        <taxon>Bacteria</taxon>
        <taxon>Bacillati</taxon>
        <taxon>Chloroflexota</taxon>
        <taxon>Chloroflexia</taxon>
        <taxon>Chloroflexales</taxon>
        <taxon>Chloroflexineae</taxon>
        <taxon>Oscillochloridaceae</taxon>
        <taxon>Oscillochloris</taxon>
    </lineage>
</organism>
<dbReference type="AlphaFoldDB" id="E1I9K0"/>
<dbReference type="InterPro" id="IPR050445">
    <property type="entry name" value="Bact_polysacc_biosynth/exp"/>
</dbReference>
<dbReference type="GO" id="GO:0004713">
    <property type="term" value="F:protein tyrosine kinase activity"/>
    <property type="evidence" value="ECO:0007669"/>
    <property type="project" value="TreeGrafter"/>
</dbReference>
<dbReference type="PANTHER" id="PTHR32309:SF13">
    <property type="entry name" value="FERRIC ENTEROBACTIN TRANSPORT PROTEIN FEPE"/>
    <property type="match status" value="1"/>
</dbReference>
<evidence type="ECO:0000256" key="1">
    <source>
        <dbReference type="SAM" id="Phobius"/>
    </source>
</evidence>
<protein>
    <submittedName>
        <fullName evidence="2">Lipopolysaccharide biosynthesis protein</fullName>
    </submittedName>
</protein>
<name>E1I9K0_9CHLR</name>
<proteinExistence type="predicted"/>
<keyword evidence="1" id="KW-0472">Membrane</keyword>
<reference evidence="2 3" key="1">
    <citation type="journal article" date="2011" name="J. Bacteriol.">
        <title>Draft genome sequence of the anoxygenic filamentous phototrophic bacterium Oscillochloris trichoides subsp. DG-6.</title>
        <authorList>
            <person name="Kuznetsov B.B."/>
            <person name="Ivanovsky R.N."/>
            <person name="Keppen O.I."/>
            <person name="Sukhacheva M.V."/>
            <person name="Bumazhkin B.K."/>
            <person name="Patutina E.O."/>
            <person name="Beletsky A.V."/>
            <person name="Mardanov A.V."/>
            <person name="Baslerov R.V."/>
            <person name="Panteleeva A.N."/>
            <person name="Kolganova T.V."/>
            <person name="Ravin N.V."/>
            <person name="Skryabin K.G."/>
        </authorList>
    </citation>
    <scope>NUCLEOTIDE SEQUENCE [LARGE SCALE GENOMIC DNA]</scope>
    <source>
        <strain evidence="2 3">DG-6</strain>
    </source>
</reference>
<dbReference type="PANTHER" id="PTHR32309">
    <property type="entry name" value="TYROSINE-PROTEIN KINASE"/>
    <property type="match status" value="1"/>
</dbReference>
<dbReference type="HOGENOM" id="CLU_1804276_0_0_0"/>
<keyword evidence="1" id="KW-0812">Transmembrane</keyword>
<dbReference type="Proteomes" id="UP000054010">
    <property type="component" value="Unassembled WGS sequence"/>
</dbReference>
<dbReference type="eggNOG" id="COG3206">
    <property type="taxonomic scope" value="Bacteria"/>
</dbReference>
<keyword evidence="1" id="KW-1133">Transmembrane helix</keyword>
<comment type="caution">
    <text evidence="2">The sequence shown here is derived from an EMBL/GenBank/DDBJ whole genome shotgun (WGS) entry which is preliminary data.</text>
</comment>
<dbReference type="OrthoDB" id="143849at2"/>
<dbReference type="EMBL" id="ADVR01000001">
    <property type="protein sequence ID" value="EFO82078.1"/>
    <property type="molecule type" value="Genomic_DNA"/>
</dbReference>
<gene>
    <name evidence="2" type="ORF">OSCT_0001</name>
</gene>
<evidence type="ECO:0000313" key="2">
    <source>
        <dbReference type="EMBL" id="EFO82078.1"/>
    </source>
</evidence>
<dbReference type="STRING" id="765420.OSCT_0001"/>
<dbReference type="GO" id="GO:0005886">
    <property type="term" value="C:plasma membrane"/>
    <property type="evidence" value="ECO:0007669"/>
    <property type="project" value="TreeGrafter"/>
</dbReference>
<accession>E1I9K0</accession>